<dbReference type="GO" id="GO:0004807">
    <property type="term" value="F:triose-phosphate isomerase activity"/>
    <property type="evidence" value="ECO:0007669"/>
    <property type="project" value="UniProtKB-EC"/>
</dbReference>
<evidence type="ECO:0000256" key="3">
    <source>
        <dbReference type="ARBA" id="ARBA00004742"/>
    </source>
</evidence>
<evidence type="ECO:0000256" key="5">
    <source>
        <dbReference type="ARBA" id="ARBA00011738"/>
    </source>
</evidence>
<dbReference type="GO" id="GO:0061621">
    <property type="term" value="P:canonical glycolysis"/>
    <property type="evidence" value="ECO:0007669"/>
    <property type="project" value="EnsemblFungi"/>
</dbReference>
<dbReference type="HAMAP" id="MF_00147_B">
    <property type="entry name" value="TIM_B"/>
    <property type="match status" value="1"/>
</dbReference>
<dbReference type="NCBIfam" id="TIGR00419">
    <property type="entry name" value="tim"/>
    <property type="match status" value="1"/>
</dbReference>
<dbReference type="InParanoid" id="A0A0L0HQ32"/>
<evidence type="ECO:0000256" key="8">
    <source>
        <dbReference type="ARBA" id="ARBA00023235"/>
    </source>
</evidence>
<dbReference type="SUPFAM" id="SSF51351">
    <property type="entry name" value="Triosephosphate isomerase (TIM)"/>
    <property type="match status" value="1"/>
</dbReference>
<evidence type="ECO:0000256" key="7">
    <source>
        <dbReference type="ARBA" id="ARBA00019397"/>
    </source>
</evidence>
<evidence type="ECO:0000313" key="10">
    <source>
        <dbReference type="EMBL" id="KND03531.1"/>
    </source>
</evidence>
<dbReference type="FunFam" id="3.20.20.70:FF:000025">
    <property type="entry name" value="Triosephosphate isomerase"/>
    <property type="match status" value="1"/>
</dbReference>
<dbReference type="FunCoup" id="A0A0L0HQ32">
    <property type="interactions" value="506"/>
</dbReference>
<dbReference type="PANTHER" id="PTHR21139:SF2">
    <property type="entry name" value="TRIOSEPHOSPHATE ISOMERASE"/>
    <property type="match status" value="1"/>
</dbReference>
<dbReference type="GO" id="GO:0006094">
    <property type="term" value="P:gluconeogenesis"/>
    <property type="evidence" value="ECO:0007669"/>
    <property type="project" value="UniProtKB-UniPathway"/>
</dbReference>
<accession>A0A0L0HQ32</accession>
<dbReference type="RefSeq" id="XP_016611570.1">
    <property type="nucleotide sequence ID" value="XM_016749337.1"/>
</dbReference>
<organism evidence="10 11">
    <name type="scientific">Spizellomyces punctatus (strain DAOM BR117)</name>
    <dbReference type="NCBI Taxonomy" id="645134"/>
    <lineage>
        <taxon>Eukaryota</taxon>
        <taxon>Fungi</taxon>
        <taxon>Fungi incertae sedis</taxon>
        <taxon>Chytridiomycota</taxon>
        <taxon>Chytridiomycota incertae sedis</taxon>
        <taxon>Chytridiomycetes</taxon>
        <taxon>Spizellomycetales</taxon>
        <taxon>Spizellomycetaceae</taxon>
        <taxon>Spizellomyces</taxon>
    </lineage>
</organism>
<evidence type="ECO:0000256" key="2">
    <source>
        <dbReference type="ARBA" id="ARBA00004680"/>
    </source>
</evidence>
<dbReference type="UniPathway" id="UPA00138"/>
<evidence type="ECO:0000313" key="11">
    <source>
        <dbReference type="Proteomes" id="UP000053201"/>
    </source>
</evidence>
<dbReference type="InterPro" id="IPR020861">
    <property type="entry name" value="Triosephosphate_isomerase_AS"/>
</dbReference>
<dbReference type="GO" id="GO:0005739">
    <property type="term" value="C:mitochondrion"/>
    <property type="evidence" value="ECO:0007669"/>
    <property type="project" value="EnsemblFungi"/>
</dbReference>
<dbReference type="InterPro" id="IPR000652">
    <property type="entry name" value="Triosephosphate_isomerase"/>
</dbReference>
<sequence length="250" mass="27113">MARKFLVGGNWKMNGSVKLAETIVNALNQGKWSPNVEVVIAPPFPYLQLVRNTLRKDVGVSAQNCYTESKGAYTGEVSTEMLKDLSIGWVILGHSERRMIFGESDEFVGKKVHAAVKAGLSVIACVGEQDAEREAGQTTAVVFRQIKAIADQLAPADWANVVIAYEPVWAIGTGKVATPQQAQEVHNELRGWLAKNVSQEVADATRILYGGSVSAKSAPDLQQEQDIDGFLVGGASLKDQEFLQIISSRQ</sequence>
<dbReference type="EC" id="5.3.1.1" evidence="6 9"/>
<dbReference type="PROSITE" id="PS00171">
    <property type="entry name" value="TIM_1"/>
    <property type="match status" value="1"/>
</dbReference>
<comment type="pathway">
    <text evidence="3 9">Carbohydrate biosynthesis; gluconeogenesis.</text>
</comment>
<dbReference type="InterPro" id="IPR013785">
    <property type="entry name" value="Aldolase_TIM"/>
</dbReference>
<keyword evidence="8 9" id="KW-0413">Isomerase</keyword>
<comment type="subunit">
    <text evidence="5">Homodimer.</text>
</comment>
<dbReference type="Proteomes" id="UP000053201">
    <property type="component" value="Unassembled WGS sequence"/>
</dbReference>
<evidence type="ECO:0000256" key="4">
    <source>
        <dbReference type="ARBA" id="ARBA00007422"/>
    </source>
</evidence>
<dbReference type="UniPathway" id="UPA00109">
    <property type="reaction ID" value="UER00189"/>
</dbReference>
<keyword evidence="11" id="KW-1185">Reference proteome</keyword>
<dbReference type="STRING" id="645134.A0A0L0HQ32"/>
<dbReference type="AlphaFoldDB" id="A0A0L0HQ32"/>
<dbReference type="GO" id="GO:0019563">
    <property type="term" value="P:glycerol catabolic process"/>
    <property type="evidence" value="ECO:0007669"/>
    <property type="project" value="TreeGrafter"/>
</dbReference>
<comment type="pathway">
    <text evidence="2 9">Carbohydrate degradation; glycolysis; D-glyceraldehyde 3-phosphate from glycerone phosphate: step 1/1.</text>
</comment>
<evidence type="ECO:0000256" key="9">
    <source>
        <dbReference type="RuleBase" id="RU363013"/>
    </source>
</evidence>
<dbReference type="InterPro" id="IPR035990">
    <property type="entry name" value="TIM_sf"/>
</dbReference>
<keyword evidence="9" id="KW-0324">Glycolysis</keyword>
<dbReference type="GeneID" id="27684707"/>
<dbReference type="Pfam" id="PF00121">
    <property type="entry name" value="TIM"/>
    <property type="match status" value="1"/>
</dbReference>
<evidence type="ECO:0000256" key="1">
    <source>
        <dbReference type="ARBA" id="ARBA00000474"/>
    </source>
</evidence>
<evidence type="ECO:0000256" key="6">
    <source>
        <dbReference type="ARBA" id="ARBA00011940"/>
    </source>
</evidence>
<keyword evidence="9" id="KW-0312">Gluconeogenesis</keyword>
<dbReference type="CDD" id="cd00311">
    <property type="entry name" value="TIM"/>
    <property type="match status" value="1"/>
</dbReference>
<gene>
    <name evidence="10" type="ORF">SPPG_01012</name>
</gene>
<dbReference type="GO" id="GO:0005829">
    <property type="term" value="C:cytosol"/>
    <property type="evidence" value="ECO:0007669"/>
    <property type="project" value="TreeGrafter"/>
</dbReference>
<dbReference type="eggNOG" id="KOG1643">
    <property type="taxonomic scope" value="Eukaryota"/>
</dbReference>
<protein>
    <recommendedName>
        <fullName evidence="7 9">Triosephosphate isomerase</fullName>
        <ecNumber evidence="6 9">5.3.1.1</ecNumber>
    </recommendedName>
</protein>
<dbReference type="PANTHER" id="PTHR21139">
    <property type="entry name" value="TRIOSEPHOSPHATE ISOMERASE"/>
    <property type="match status" value="1"/>
</dbReference>
<dbReference type="InterPro" id="IPR022896">
    <property type="entry name" value="TrioseP_Isoase_bac/euk"/>
</dbReference>
<dbReference type="OMA" id="NWKMHMT"/>
<dbReference type="PROSITE" id="PS51440">
    <property type="entry name" value="TIM_2"/>
    <property type="match status" value="1"/>
</dbReference>
<reference evidence="10 11" key="1">
    <citation type="submission" date="2009-08" db="EMBL/GenBank/DDBJ databases">
        <title>The Genome Sequence of Spizellomyces punctatus strain DAOM BR117.</title>
        <authorList>
            <consortium name="The Broad Institute Genome Sequencing Platform"/>
            <person name="Russ C."/>
            <person name="Cuomo C."/>
            <person name="Shea T."/>
            <person name="Young S.K."/>
            <person name="Zeng Q."/>
            <person name="Koehrsen M."/>
            <person name="Haas B."/>
            <person name="Borodovsky M."/>
            <person name="Guigo R."/>
            <person name="Alvarado L."/>
            <person name="Berlin A."/>
            <person name="Bochicchio J."/>
            <person name="Borenstein D."/>
            <person name="Chapman S."/>
            <person name="Chen Z."/>
            <person name="Engels R."/>
            <person name="Freedman E."/>
            <person name="Gellesch M."/>
            <person name="Goldberg J."/>
            <person name="Griggs A."/>
            <person name="Gujja S."/>
            <person name="Heiman D."/>
            <person name="Hepburn T."/>
            <person name="Howarth C."/>
            <person name="Jen D."/>
            <person name="Larson L."/>
            <person name="Lewis B."/>
            <person name="Mehta T."/>
            <person name="Park D."/>
            <person name="Pearson M."/>
            <person name="Roberts A."/>
            <person name="Saif S."/>
            <person name="Shenoy N."/>
            <person name="Sisk P."/>
            <person name="Stolte C."/>
            <person name="Sykes S."/>
            <person name="Thomson T."/>
            <person name="Walk T."/>
            <person name="White J."/>
            <person name="Yandava C."/>
            <person name="Burger G."/>
            <person name="Gray M.W."/>
            <person name="Holland P.W.H."/>
            <person name="King N."/>
            <person name="Lang F.B.F."/>
            <person name="Roger A.J."/>
            <person name="Ruiz-Trillo I."/>
            <person name="Lander E."/>
            <person name="Nusbaum C."/>
        </authorList>
    </citation>
    <scope>NUCLEOTIDE SEQUENCE [LARGE SCALE GENOMIC DNA]</scope>
    <source>
        <strain evidence="10 11">DAOM BR117</strain>
    </source>
</reference>
<comment type="catalytic activity">
    <reaction evidence="1 9">
        <text>D-glyceraldehyde 3-phosphate = dihydroxyacetone phosphate</text>
        <dbReference type="Rhea" id="RHEA:18585"/>
        <dbReference type="ChEBI" id="CHEBI:57642"/>
        <dbReference type="ChEBI" id="CHEBI:59776"/>
        <dbReference type="EC" id="5.3.1.1"/>
    </reaction>
</comment>
<comment type="similarity">
    <text evidence="4 9">Belongs to the triosephosphate isomerase family.</text>
</comment>
<dbReference type="EMBL" id="KQ257451">
    <property type="protein sequence ID" value="KND03531.1"/>
    <property type="molecule type" value="Genomic_DNA"/>
</dbReference>
<dbReference type="Gene3D" id="3.20.20.70">
    <property type="entry name" value="Aldolase class I"/>
    <property type="match status" value="1"/>
</dbReference>
<dbReference type="GO" id="GO:0046166">
    <property type="term" value="P:glyceraldehyde-3-phosphate biosynthetic process"/>
    <property type="evidence" value="ECO:0007669"/>
    <property type="project" value="TreeGrafter"/>
</dbReference>
<proteinExistence type="inferred from homology"/>
<dbReference type="OrthoDB" id="6715177at2759"/>
<dbReference type="VEuPathDB" id="FungiDB:SPPG_01012"/>
<name>A0A0L0HQ32_SPIPD</name>